<gene>
    <name evidence="2" type="ORF">METZ01_LOCUS333886</name>
</gene>
<evidence type="ECO:0000313" key="2">
    <source>
        <dbReference type="EMBL" id="SVC81032.1"/>
    </source>
</evidence>
<proteinExistence type="predicted"/>
<organism evidence="2">
    <name type="scientific">marine metagenome</name>
    <dbReference type="NCBI Taxonomy" id="408172"/>
    <lineage>
        <taxon>unclassified sequences</taxon>
        <taxon>metagenomes</taxon>
        <taxon>ecological metagenomes</taxon>
    </lineage>
</organism>
<name>A0A382Q936_9ZZZZ</name>
<accession>A0A382Q936</accession>
<reference evidence="2" key="1">
    <citation type="submission" date="2018-05" db="EMBL/GenBank/DDBJ databases">
        <authorList>
            <person name="Lanie J.A."/>
            <person name="Ng W.-L."/>
            <person name="Kazmierczak K.M."/>
            <person name="Andrzejewski T.M."/>
            <person name="Davidsen T.M."/>
            <person name="Wayne K.J."/>
            <person name="Tettelin H."/>
            <person name="Glass J.I."/>
            <person name="Rusch D."/>
            <person name="Podicherti R."/>
            <person name="Tsui H.-C.T."/>
            <person name="Winkler M.E."/>
        </authorList>
    </citation>
    <scope>NUCLEOTIDE SEQUENCE</scope>
</reference>
<dbReference type="EMBL" id="UINC01112238">
    <property type="protein sequence ID" value="SVC81032.1"/>
    <property type="molecule type" value="Genomic_DNA"/>
</dbReference>
<feature type="non-terminal residue" evidence="2">
    <location>
        <position position="1"/>
    </location>
</feature>
<dbReference type="AlphaFoldDB" id="A0A382Q936"/>
<protein>
    <recommendedName>
        <fullName evidence="1">PD-(D/E)XK endonuclease-like domain-containing protein</fullName>
    </recommendedName>
</protein>
<evidence type="ECO:0000259" key="1">
    <source>
        <dbReference type="Pfam" id="PF12705"/>
    </source>
</evidence>
<dbReference type="InterPro" id="IPR038726">
    <property type="entry name" value="PDDEXK_AddAB-type"/>
</dbReference>
<sequence length="177" mass="19478">ANEWLDQDGDESIAPLRVHGSGWRPRRLVAIRDLKTSESKAAKDRHHDGLLDELQLALYARAWEIAHPGDLVVAAGISLFSHHTEHMLELSSEYSASHDNLLLGTRTDITASLHRFCDEPPSPRSDHFRAWLAQRLVVALRIAAGAAAGRVHPTPSSGVCGYCPARNVCDVRMESGF</sequence>
<dbReference type="Pfam" id="PF12705">
    <property type="entry name" value="PDDEXK_1"/>
    <property type="match status" value="1"/>
</dbReference>
<feature type="domain" description="PD-(D/E)XK endonuclease-like" evidence="1">
    <location>
        <begin position="29"/>
        <end position="170"/>
    </location>
</feature>